<feature type="transmembrane region" description="Helical" evidence="7">
    <location>
        <begin position="207"/>
        <end position="225"/>
    </location>
</feature>
<comment type="similarity">
    <text evidence="2">Belongs to the EamA transporter family.</text>
</comment>
<name>A0A8A0RPA9_9FIRM</name>
<feature type="transmembrane region" description="Helical" evidence="7">
    <location>
        <begin position="175"/>
        <end position="195"/>
    </location>
</feature>
<gene>
    <name evidence="9" type="ORF">H0A61_01700</name>
</gene>
<keyword evidence="4 7" id="KW-0812">Transmembrane</keyword>
<dbReference type="AlphaFoldDB" id="A0A8A0RPA9"/>
<dbReference type="InterPro" id="IPR000620">
    <property type="entry name" value="EamA_dom"/>
</dbReference>
<feature type="transmembrane region" description="Helical" evidence="7">
    <location>
        <begin position="67"/>
        <end position="89"/>
    </location>
</feature>
<keyword evidence="10" id="KW-1185">Reference proteome</keyword>
<feature type="domain" description="EamA" evidence="8">
    <location>
        <begin position="7"/>
        <end position="137"/>
    </location>
</feature>
<evidence type="ECO:0000256" key="1">
    <source>
        <dbReference type="ARBA" id="ARBA00004651"/>
    </source>
</evidence>
<evidence type="ECO:0000256" key="3">
    <source>
        <dbReference type="ARBA" id="ARBA00022475"/>
    </source>
</evidence>
<dbReference type="EMBL" id="CP059066">
    <property type="protein sequence ID" value="QSQ09339.1"/>
    <property type="molecule type" value="Genomic_DNA"/>
</dbReference>
<feature type="transmembrane region" description="Helical" evidence="7">
    <location>
        <begin position="237"/>
        <end position="257"/>
    </location>
</feature>
<feature type="transmembrane region" description="Helical" evidence="7">
    <location>
        <begin position="36"/>
        <end position="55"/>
    </location>
</feature>
<evidence type="ECO:0000256" key="6">
    <source>
        <dbReference type="ARBA" id="ARBA00023136"/>
    </source>
</evidence>
<protein>
    <recommendedName>
        <fullName evidence="8">EamA domain-containing protein</fullName>
    </recommendedName>
</protein>
<dbReference type="InterPro" id="IPR051258">
    <property type="entry name" value="Diverse_Substrate_Transporter"/>
</dbReference>
<dbReference type="InterPro" id="IPR037185">
    <property type="entry name" value="EmrE-like"/>
</dbReference>
<dbReference type="PANTHER" id="PTHR42920">
    <property type="entry name" value="OS03G0707200 PROTEIN-RELATED"/>
    <property type="match status" value="1"/>
</dbReference>
<feature type="domain" description="EamA" evidence="8">
    <location>
        <begin position="146"/>
        <end position="279"/>
    </location>
</feature>
<dbReference type="SUPFAM" id="SSF103481">
    <property type="entry name" value="Multidrug resistance efflux transporter EmrE"/>
    <property type="match status" value="2"/>
</dbReference>
<evidence type="ECO:0000256" key="2">
    <source>
        <dbReference type="ARBA" id="ARBA00007362"/>
    </source>
</evidence>
<dbReference type="Pfam" id="PF00892">
    <property type="entry name" value="EamA"/>
    <property type="match status" value="2"/>
</dbReference>
<keyword evidence="6 7" id="KW-0472">Membrane</keyword>
<organism evidence="9 10">
    <name type="scientific">Koleobacter methoxysyntrophicus</name>
    <dbReference type="NCBI Taxonomy" id="2751313"/>
    <lineage>
        <taxon>Bacteria</taxon>
        <taxon>Bacillati</taxon>
        <taxon>Bacillota</taxon>
        <taxon>Clostridia</taxon>
        <taxon>Koleobacterales</taxon>
        <taxon>Koleobacteraceae</taxon>
        <taxon>Koleobacter</taxon>
    </lineage>
</organism>
<dbReference type="Gene3D" id="1.10.3730.20">
    <property type="match status" value="1"/>
</dbReference>
<comment type="subcellular location">
    <subcellularLocation>
        <location evidence="1">Cell membrane</location>
        <topology evidence="1">Multi-pass membrane protein</topology>
    </subcellularLocation>
</comment>
<dbReference type="Proteomes" id="UP000662904">
    <property type="component" value="Chromosome"/>
</dbReference>
<evidence type="ECO:0000313" key="9">
    <source>
        <dbReference type="EMBL" id="QSQ09339.1"/>
    </source>
</evidence>
<keyword evidence="5 7" id="KW-1133">Transmembrane helix</keyword>
<evidence type="ECO:0000256" key="4">
    <source>
        <dbReference type="ARBA" id="ARBA00022692"/>
    </source>
</evidence>
<feature type="transmembrane region" description="Helical" evidence="7">
    <location>
        <begin position="95"/>
        <end position="113"/>
    </location>
</feature>
<evidence type="ECO:0000256" key="7">
    <source>
        <dbReference type="SAM" id="Phobius"/>
    </source>
</evidence>
<evidence type="ECO:0000256" key="5">
    <source>
        <dbReference type="ARBA" id="ARBA00022989"/>
    </source>
</evidence>
<dbReference type="GO" id="GO:0005886">
    <property type="term" value="C:plasma membrane"/>
    <property type="evidence" value="ECO:0007669"/>
    <property type="project" value="UniProtKB-SubCell"/>
</dbReference>
<evidence type="ECO:0000259" key="8">
    <source>
        <dbReference type="Pfam" id="PF00892"/>
    </source>
</evidence>
<feature type="transmembrane region" description="Helical" evidence="7">
    <location>
        <begin position="150"/>
        <end position="168"/>
    </location>
</feature>
<feature type="transmembrane region" description="Helical" evidence="7">
    <location>
        <begin position="263"/>
        <end position="281"/>
    </location>
</feature>
<dbReference type="PANTHER" id="PTHR42920:SF5">
    <property type="entry name" value="EAMA DOMAIN-CONTAINING PROTEIN"/>
    <property type="match status" value="1"/>
</dbReference>
<dbReference type="RefSeq" id="WP_206706697.1">
    <property type="nucleotide sequence ID" value="NZ_CP059066.1"/>
</dbReference>
<proteinExistence type="inferred from homology"/>
<dbReference type="KEGG" id="kme:H0A61_01700"/>
<keyword evidence="3" id="KW-1003">Cell membrane</keyword>
<evidence type="ECO:0000313" key="10">
    <source>
        <dbReference type="Proteomes" id="UP000662904"/>
    </source>
</evidence>
<accession>A0A8A0RPA9</accession>
<sequence length="306" mass="33683">MLKRGTIADLALLLVAVVWGSNFVIMKDALDHITPFAYLGIRFTLSFLIMVVIFWERVKKINVQDIIAGSIIGFFLFAGFATQTIGLLYTTPGKSGFITGINVIIVPFLYYMVTKKFPGWWPLVGGIFAVIGLGFLSLNESFNINIGDLLTLMCAFLFAGHIVSIGIFAPRRDPIILTIIQLGFTGIVNNLIALMWEPLPVGISPGIWAAILYAVVFCTIGAFVIQNVAQRYTPSTHAALILCLEAVFAVIFSYLFWGEELTVRMVIGCVFIFAGVTVTELKPGLPMLGPPRVKEKRGKILPRETE</sequence>
<reference evidence="9" key="1">
    <citation type="submission" date="2020-07" db="EMBL/GenBank/DDBJ databases">
        <title>Koleobacter methoxysyntrophicus gen. nov., sp. nov., a novel anaerobic bacterium isolated from deep subsurface oil field and proposal of Koleobacterales ord. nov. in the phylum Firmicutes.</title>
        <authorList>
            <person name="Sakamoto S."/>
            <person name="Tamaki H."/>
        </authorList>
    </citation>
    <scope>NUCLEOTIDE SEQUENCE</scope>
    <source>
        <strain evidence="9">NRmbB1</strain>
    </source>
</reference>
<feature type="transmembrane region" description="Helical" evidence="7">
    <location>
        <begin position="120"/>
        <end position="138"/>
    </location>
</feature>